<evidence type="ECO:0000256" key="2">
    <source>
        <dbReference type="SAM" id="MobiDB-lite"/>
    </source>
</evidence>
<gene>
    <name evidence="5" type="ORF">NEOLI_000372</name>
</gene>
<evidence type="ECO:0000259" key="4">
    <source>
        <dbReference type="PROSITE" id="PS50212"/>
    </source>
</evidence>
<dbReference type="GO" id="GO:0005085">
    <property type="term" value="F:guanyl-nucleotide exchange factor activity"/>
    <property type="evidence" value="ECO:0007669"/>
    <property type="project" value="UniProtKB-KW"/>
</dbReference>
<dbReference type="PROSITE" id="PS50009">
    <property type="entry name" value="RASGEF_CAT"/>
    <property type="match status" value="1"/>
</dbReference>
<proteinExistence type="predicted"/>
<dbReference type="InterPro" id="IPR001895">
    <property type="entry name" value="RASGEF_cat_dom"/>
</dbReference>
<evidence type="ECO:0000313" key="6">
    <source>
        <dbReference type="Proteomes" id="UP000186594"/>
    </source>
</evidence>
<organism evidence="5 6">
    <name type="scientific">Neolecta irregularis (strain DAH-3)</name>
    <dbReference type="NCBI Taxonomy" id="1198029"/>
    <lineage>
        <taxon>Eukaryota</taxon>
        <taxon>Fungi</taxon>
        <taxon>Dikarya</taxon>
        <taxon>Ascomycota</taxon>
        <taxon>Taphrinomycotina</taxon>
        <taxon>Neolectales</taxon>
        <taxon>Neolectaceae</taxon>
        <taxon>Neolecta</taxon>
    </lineage>
</organism>
<feature type="domain" description="Ras-GEF" evidence="3">
    <location>
        <begin position="561"/>
        <end position="789"/>
    </location>
</feature>
<dbReference type="GO" id="GO:0007264">
    <property type="term" value="P:small GTPase-mediated signal transduction"/>
    <property type="evidence" value="ECO:0007669"/>
    <property type="project" value="InterPro"/>
</dbReference>
<protein>
    <submittedName>
        <fullName evidence="5">Ras guanyl-releasing protein 3</fullName>
    </submittedName>
</protein>
<dbReference type="Proteomes" id="UP000186594">
    <property type="component" value="Unassembled WGS sequence"/>
</dbReference>
<dbReference type="Gene3D" id="1.20.870.10">
    <property type="entry name" value="Son of sevenless (SoS) protein Chain: S domain 1"/>
    <property type="match status" value="1"/>
</dbReference>
<comment type="caution">
    <text evidence="5">The sequence shown here is derived from an EMBL/GenBank/DDBJ whole genome shotgun (WGS) entry which is preliminary data.</text>
</comment>
<dbReference type="InterPro" id="IPR000651">
    <property type="entry name" value="Ras-like_Gua-exchang_fac_N"/>
</dbReference>
<dbReference type="Gene3D" id="1.10.840.10">
    <property type="entry name" value="Ras guanine-nucleotide exchange factors catalytic domain"/>
    <property type="match status" value="1"/>
</dbReference>
<keyword evidence="1" id="KW-0344">Guanine-nucleotide releasing factor</keyword>
<name>A0A1U7LNC6_NEOID</name>
<dbReference type="AlphaFoldDB" id="A0A1U7LNC6"/>
<dbReference type="EMBL" id="LXFE01000976">
    <property type="protein sequence ID" value="OLL24128.1"/>
    <property type="molecule type" value="Genomic_DNA"/>
</dbReference>
<sequence length="797" mass="89598">MGFDSLLPFMSGRLKKPNKTILPDARFSRNVKHKSLSSNRQLNKGCLDPKPLISDLPPPVHPSVALSHSPFPISDFALRLGRRYSNAATNRSSRTLPAAERQFRSKTVVRKRQMTTAQASLPPLSDFDSFAHTIADDLSSKGYKVFARSRLHSSVQSSQASTAELEDYSLEYSADQDQSRIARSSHTTGLTTPPSTGNTCKSSSLGSIRRNTKQLAIDIALPCRTSPCPHSLTRPHAAVEDFHNSSISRFFLRKTPKKRRSMCSDNLEVLSFDNVSVQSGRPKNAPPRIGGSESFLRSPCSEHELRSNFNRPAILSPKSPFKQSTLPSRHIDFQESSALSNTNEVSAFDSDSDDETSSMKLRRSLRRGKTTNLFADVLSRFRSGHPSPSIKDEAVVIAPEEKGVWKAINDQGRCVYIVFKCEERKLIIAGILQYLANQMIITLDDSFVEQMILSHQLFTTTEDLLGLLFLELRNKGSQNTTRRRILNIIKLWLIILPSSLFLSLKLIRAFIREACNSGFIDEARRVARMLAAYSTRIAREDIMSRQVSERDVSITTFMELDIGELARYFARVDISIYCAVVDQSVICEYWASGEGRMAEALRRTKIIGHWVEREVFESDNSAKVMCRFIELAQILLSRSDFQTAGTIIHGLSRTSLQDITHNIPLPAYESLEHLKGVFTFEPLYRSALSFASGSIIHYLPFLLRDLESFRDSEHHLDLQKCSVKYTSFAVSKDAELIHFDKYRQLLEEIRGYMIDGPLIDISPDSAVVSNWPKLFPNASVGIADAIGDQIERFIGKV</sequence>
<keyword evidence="6" id="KW-1185">Reference proteome</keyword>
<dbReference type="InterPro" id="IPR036964">
    <property type="entry name" value="RASGEF_cat_dom_sf"/>
</dbReference>
<dbReference type="STRING" id="1198029.A0A1U7LNC6"/>
<feature type="domain" description="N-terminal Ras-GEF" evidence="4">
    <location>
        <begin position="423"/>
        <end position="538"/>
    </location>
</feature>
<evidence type="ECO:0000256" key="1">
    <source>
        <dbReference type="PROSITE-ProRule" id="PRU00168"/>
    </source>
</evidence>
<dbReference type="PROSITE" id="PS50212">
    <property type="entry name" value="RASGEF_NTER"/>
    <property type="match status" value="1"/>
</dbReference>
<dbReference type="SUPFAM" id="SSF48366">
    <property type="entry name" value="Ras GEF"/>
    <property type="match status" value="1"/>
</dbReference>
<accession>A0A1U7LNC6</accession>
<evidence type="ECO:0000259" key="3">
    <source>
        <dbReference type="PROSITE" id="PS50009"/>
    </source>
</evidence>
<feature type="region of interest" description="Disordered" evidence="2">
    <location>
        <begin position="177"/>
        <end position="206"/>
    </location>
</feature>
<evidence type="ECO:0000313" key="5">
    <source>
        <dbReference type="EMBL" id="OLL24128.1"/>
    </source>
</evidence>
<dbReference type="InterPro" id="IPR023578">
    <property type="entry name" value="Ras_GEF_dom_sf"/>
</dbReference>
<dbReference type="Pfam" id="PF00617">
    <property type="entry name" value="RasGEF"/>
    <property type="match status" value="1"/>
</dbReference>
<reference evidence="5 6" key="1">
    <citation type="submission" date="2016-04" db="EMBL/GenBank/DDBJ databases">
        <title>Evolutionary innovation and constraint leading to complex multicellularity in the Ascomycota.</title>
        <authorList>
            <person name="Cisse O."/>
            <person name="Nguyen A."/>
            <person name="Hewitt D.A."/>
            <person name="Jedd G."/>
            <person name="Stajich J.E."/>
        </authorList>
    </citation>
    <scope>NUCLEOTIDE SEQUENCE [LARGE SCALE GENOMIC DNA]</scope>
    <source>
        <strain evidence="5 6">DAH-3</strain>
    </source>
</reference>